<evidence type="ECO:0000256" key="2">
    <source>
        <dbReference type="SAM" id="MobiDB-lite"/>
    </source>
</evidence>
<dbReference type="FunFam" id="3.30.70.1820:FF:000002">
    <property type="entry name" value="LINE-1 retrotransposable element ORF1 protein"/>
    <property type="match status" value="1"/>
</dbReference>
<sequence length="266" mass="30930">MQDQISSLSSEIRQVNSRVDRVLALERNQNCSDSKLLYIMRNTEDLDNRGRRNNIRIRGLPEPQGSPEDLHQTLQSLFNKILQRPAETHILLDRAHRALRPKHISPDSPRDVICRVHYYSEKEAIMRQARDTEDIMYNNSKILLLPDLAWLTLRGRRTLRPLTQALQQANIKYRWGYPFSLTATHQGAQATLTSAMETEAFTQRLGIPNIDIQDWYDITEPEQIPPHPQRMKGQAADTRRRTTWKTPPASPFMRPKRPQGTPRKII</sequence>
<evidence type="ECO:0000313" key="3">
    <source>
        <dbReference type="EMBL" id="CAH2284163.1"/>
    </source>
</evidence>
<organism evidence="3 4">
    <name type="scientific">Pelobates cultripes</name>
    <name type="common">Western spadefoot toad</name>
    <dbReference type="NCBI Taxonomy" id="61616"/>
    <lineage>
        <taxon>Eukaryota</taxon>
        <taxon>Metazoa</taxon>
        <taxon>Chordata</taxon>
        <taxon>Craniata</taxon>
        <taxon>Vertebrata</taxon>
        <taxon>Euteleostomi</taxon>
        <taxon>Amphibia</taxon>
        <taxon>Batrachia</taxon>
        <taxon>Anura</taxon>
        <taxon>Pelobatoidea</taxon>
        <taxon>Pelobatidae</taxon>
        <taxon>Pelobates</taxon>
    </lineage>
</organism>
<dbReference type="Proteomes" id="UP001295444">
    <property type="component" value="Chromosome 04"/>
</dbReference>
<dbReference type="InterPro" id="IPR004244">
    <property type="entry name" value="Transposase_22"/>
</dbReference>
<name>A0AAD1W2I0_PELCU</name>
<feature type="region of interest" description="Disordered" evidence="2">
    <location>
        <begin position="220"/>
        <end position="266"/>
    </location>
</feature>
<dbReference type="Gene3D" id="3.30.70.1820">
    <property type="entry name" value="L1 transposable element, RRM domain"/>
    <property type="match status" value="1"/>
</dbReference>
<dbReference type="EMBL" id="OW240915">
    <property type="protein sequence ID" value="CAH2284163.1"/>
    <property type="molecule type" value="Genomic_DNA"/>
</dbReference>
<keyword evidence="4" id="KW-1185">Reference proteome</keyword>
<gene>
    <name evidence="3" type="ORF">PECUL_23A055106</name>
</gene>
<evidence type="ECO:0000313" key="4">
    <source>
        <dbReference type="Proteomes" id="UP001295444"/>
    </source>
</evidence>
<accession>A0AAD1W2I0</accession>
<protein>
    <submittedName>
        <fullName evidence="3">Uncharacterized protein</fullName>
    </submittedName>
</protein>
<comment type="similarity">
    <text evidence="1">Belongs to the transposase 22 family.</text>
</comment>
<dbReference type="AlphaFoldDB" id="A0AAD1W2I0"/>
<evidence type="ECO:0000256" key="1">
    <source>
        <dbReference type="ARBA" id="ARBA00061640"/>
    </source>
</evidence>
<dbReference type="PANTHER" id="PTHR11505">
    <property type="entry name" value="L1 TRANSPOSABLE ELEMENT-RELATED"/>
    <property type="match status" value="1"/>
</dbReference>
<proteinExistence type="inferred from homology"/>
<reference evidence="3" key="1">
    <citation type="submission" date="2022-03" db="EMBL/GenBank/DDBJ databases">
        <authorList>
            <person name="Alioto T."/>
            <person name="Alioto T."/>
            <person name="Gomez Garrido J."/>
        </authorList>
    </citation>
    <scope>NUCLEOTIDE SEQUENCE</scope>
</reference>